<dbReference type="PANTHER" id="PTHR44843:SF2">
    <property type="entry name" value="METHYLTRANSFERASE"/>
    <property type="match status" value="1"/>
</dbReference>
<name>A0A6A6LZN6_HEVBR</name>
<dbReference type="Gene3D" id="1.25.40.10">
    <property type="entry name" value="Tetratricopeptide repeat domain"/>
    <property type="match status" value="1"/>
</dbReference>
<dbReference type="AlphaFoldDB" id="A0A6A6LZN6"/>
<evidence type="ECO:0000259" key="1">
    <source>
        <dbReference type="Pfam" id="PF25276"/>
    </source>
</evidence>
<keyword evidence="3" id="KW-1185">Reference proteome</keyword>
<dbReference type="PANTHER" id="PTHR44843">
    <property type="entry name" value="METHYLTRANSFERASE"/>
    <property type="match status" value="1"/>
</dbReference>
<feature type="domain" description="DUF7870" evidence="1">
    <location>
        <begin position="8"/>
        <end position="70"/>
    </location>
</feature>
<sequence length="269" mass="30979">MVDISFKNRYVYVDVGARSYGSSIGSWFRKQYPKQNRTFDVYAIEADKTFHEEYRVKKGVTLLPYAAWVRNETLSFEINHDPGQEVKDKGRGMGRIQSVKLSKQDDESFNGEVDEIQGFDFAMWLKKTVTEKDFVHLQTHGFPARALEIFHKMLKAGVRPNEITCIAVLSACSHVGLIYEGWKNFKMSVEHGIVPRMEHYACMVDLLGRLKKLSSSLTQCPSRLMLWSFVHLGKHAAMMIHGQDPNDPAAYIFYQICMLLMVNGMKWHK</sequence>
<dbReference type="EMBL" id="JAAGAX010000008">
    <property type="protein sequence ID" value="KAF2306494.1"/>
    <property type="molecule type" value="Genomic_DNA"/>
</dbReference>
<gene>
    <name evidence="2" type="ORF">GH714_018590</name>
</gene>
<comment type="caution">
    <text evidence="2">The sequence shown here is derived from an EMBL/GenBank/DDBJ whole genome shotgun (WGS) entry which is preliminary data.</text>
</comment>
<organism evidence="2 3">
    <name type="scientific">Hevea brasiliensis</name>
    <name type="common">Para rubber tree</name>
    <name type="synonym">Siphonia brasiliensis</name>
    <dbReference type="NCBI Taxonomy" id="3981"/>
    <lineage>
        <taxon>Eukaryota</taxon>
        <taxon>Viridiplantae</taxon>
        <taxon>Streptophyta</taxon>
        <taxon>Embryophyta</taxon>
        <taxon>Tracheophyta</taxon>
        <taxon>Spermatophyta</taxon>
        <taxon>Magnoliopsida</taxon>
        <taxon>eudicotyledons</taxon>
        <taxon>Gunneridae</taxon>
        <taxon>Pentapetalae</taxon>
        <taxon>rosids</taxon>
        <taxon>fabids</taxon>
        <taxon>Malpighiales</taxon>
        <taxon>Euphorbiaceae</taxon>
        <taxon>Crotonoideae</taxon>
        <taxon>Micrandreae</taxon>
        <taxon>Hevea</taxon>
    </lineage>
</organism>
<dbReference type="InterPro" id="IPR011990">
    <property type="entry name" value="TPR-like_helical_dom_sf"/>
</dbReference>
<evidence type="ECO:0000313" key="3">
    <source>
        <dbReference type="Proteomes" id="UP000467840"/>
    </source>
</evidence>
<dbReference type="Proteomes" id="UP000467840">
    <property type="component" value="Chromosome 9"/>
</dbReference>
<dbReference type="InterPro" id="IPR057192">
    <property type="entry name" value="DUF7870"/>
</dbReference>
<reference evidence="2 3" key="1">
    <citation type="journal article" date="2020" name="Mol. Plant">
        <title>The Chromosome-Based Rubber Tree Genome Provides New Insights into Spurge Genome Evolution and Rubber Biosynthesis.</title>
        <authorList>
            <person name="Liu J."/>
            <person name="Shi C."/>
            <person name="Shi C.C."/>
            <person name="Li W."/>
            <person name="Zhang Q.J."/>
            <person name="Zhang Y."/>
            <person name="Li K."/>
            <person name="Lu H.F."/>
            <person name="Shi C."/>
            <person name="Zhu S.T."/>
            <person name="Xiao Z.Y."/>
            <person name="Nan H."/>
            <person name="Yue Y."/>
            <person name="Zhu X.G."/>
            <person name="Wu Y."/>
            <person name="Hong X.N."/>
            <person name="Fan G.Y."/>
            <person name="Tong Y."/>
            <person name="Zhang D."/>
            <person name="Mao C.L."/>
            <person name="Liu Y.L."/>
            <person name="Hao S.J."/>
            <person name="Liu W.Q."/>
            <person name="Lv M.Q."/>
            <person name="Zhang H.B."/>
            <person name="Liu Y."/>
            <person name="Hu-Tang G.R."/>
            <person name="Wang J.P."/>
            <person name="Wang J.H."/>
            <person name="Sun Y.H."/>
            <person name="Ni S.B."/>
            <person name="Chen W.B."/>
            <person name="Zhang X.C."/>
            <person name="Jiao Y.N."/>
            <person name="Eichler E.E."/>
            <person name="Li G.H."/>
            <person name="Liu X."/>
            <person name="Gao L.Z."/>
        </authorList>
    </citation>
    <scope>NUCLEOTIDE SEQUENCE [LARGE SCALE GENOMIC DNA]</scope>
    <source>
        <strain evidence="3">cv. GT1</strain>
        <tissue evidence="2">Leaf</tissue>
    </source>
</reference>
<evidence type="ECO:0000313" key="2">
    <source>
        <dbReference type="EMBL" id="KAF2306494.1"/>
    </source>
</evidence>
<dbReference type="Pfam" id="PF25276">
    <property type="entry name" value="DUF7870"/>
    <property type="match status" value="1"/>
</dbReference>
<accession>A0A6A6LZN6</accession>
<proteinExistence type="predicted"/>
<protein>
    <recommendedName>
        <fullName evidence="1">DUF7870 domain-containing protein</fullName>
    </recommendedName>
</protein>